<dbReference type="InterPro" id="IPR026564">
    <property type="entry name" value="Transcrip_reg_TACO1-like_dom3"/>
</dbReference>
<name>A0A4Q9QZD0_9GAMM</name>
<keyword evidence="5 6" id="KW-0804">Transcription</keyword>
<evidence type="ECO:0000256" key="4">
    <source>
        <dbReference type="ARBA" id="ARBA00023125"/>
    </source>
</evidence>
<dbReference type="SUPFAM" id="SSF75625">
    <property type="entry name" value="YebC-like"/>
    <property type="match status" value="1"/>
</dbReference>
<dbReference type="NCBIfam" id="NF009044">
    <property type="entry name" value="PRK12378.1"/>
    <property type="match status" value="1"/>
</dbReference>
<evidence type="ECO:0000256" key="5">
    <source>
        <dbReference type="ARBA" id="ARBA00023163"/>
    </source>
</evidence>
<gene>
    <name evidence="10" type="ORF">DNK34_18355</name>
    <name evidence="9" type="ORF">DNK44_15915</name>
</gene>
<keyword evidence="3 6" id="KW-0805">Transcription regulation</keyword>
<dbReference type="InterPro" id="IPR029072">
    <property type="entry name" value="YebC-like"/>
</dbReference>
<comment type="caution">
    <text evidence="9">The sequence shown here is derived from an EMBL/GenBank/DDBJ whole genome shotgun (WGS) entry which is preliminary data.</text>
</comment>
<feature type="domain" description="TACO1/YebC-like second and third" evidence="7">
    <location>
        <begin position="83"/>
        <end position="238"/>
    </location>
</feature>
<sequence length="249" mass="26809">MAGHSKWANIKHRKGRQDAKRGKIFTKLIRELTVAASQGGGIPADNPRLRLAVDKALTANMTRDTIDRAIARGTGENEGERVEELSYEGYAPSGVALIVETMTDNRNRTAAAVRHAFSKCGGNLGTDGSVAYMFERKGQISFAAGTDEDALMEAALEAGADDVVVNDDGSIDVFTSFTDFISVNEALSAAGFKSEEAEVSMIPSIGAPLDDLETVQKVVKLIDMLEDLDDVQNVYHNAEIPDELMEQLG</sequence>
<dbReference type="GO" id="GO:0006355">
    <property type="term" value="P:regulation of DNA-templated transcription"/>
    <property type="evidence" value="ECO:0007669"/>
    <property type="project" value="UniProtKB-UniRule"/>
</dbReference>
<comment type="subcellular location">
    <subcellularLocation>
        <location evidence="6">Cytoplasm</location>
    </subcellularLocation>
</comment>
<dbReference type="EMBL" id="QJUL01000023">
    <property type="protein sequence ID" value="TBU89983.1"/>
    <property type="molecule type" value="Genomic_DNA"/>
</dbReference>
<dbReference type="Pfam" id="PF01709">
    <property type="entry name" value="Transcrip_reg"/>
    <property type="match status" value="1"/>
</dbReference>
<evidence type="ECO:0000256" key="2">
    <source>
        <dbReference type="ARBA" id="ARBA00022490"/>
    </source>
</evidence>
<reference evidence="11 12" key="1">
    <citation type="submission" date="2018-06" db="EMBL/GenBank/DDBJ databases">
        <title>Three novel Pseudomonas species isolated from symptomatic oak.</title>
        <authorList>
            <person name="Bueno-Gonzalez V."/>
            <person name="Brady C."/>
        </authorList>
    </citation>
    <scope>NUCLEOTIDE SEQUENCE [LARGE SCALE GENOMIC DNA]</scope>
    <source>
        <strain evidence="10 11">P26B</strain>
        <strain evidence="9 12">P6B</strain>
    </source>
</reference>
<comment type="similarity">
    <text evidence="1 6">Belongs to the TACO1 family.</text>
</comment>
<keyword evidence="4 6" id="KW-0238">DNA-binding</keyword>
<dbReference type="AlphaFoldDB" id="A0A4Q9QZD0"/>
<dbReference type="NCBIfam" id="NF001030">
    <property type="entry name" value="PRK00110.1"/>
    <property type="match status" value="1"/>
</dbReference>
<dbReference type="Proteomes" id="UP000291334">
    <property type="component" value="Unassembled WGS sequence"/>
</dbReference>
<dbReference type="GO" id="GO:0005829">
    <property type="term" value="C:cytosol"/>
    <property type="evidence" value="ECO:0007669"/>
    <property type="project" value="TreeGrafter"/>
</dbReference>
<dbReference type="FunFam" id="3.30.70.980:FF:000002">
    <property type="entry name" value="Probable transcriptional regulatory protein YebC"/>
    <property type="match status" value="1"/>
</dbReference>
<evidence type="ECO:0000259" key="8">
    <source>
        <dbReference type="Pfam" id="PF20772"/>
    </source>
</evidence>
<protein>
    <recommendedName>
        <fullName evidence="6">Probable transcriptional regulatory protein DNK34_18355</fullName>
    </recommendedName>
</protein>
<dbReference type="PANTHER" id="PTHR12532">
    <property type="entry name" value="TRANSLATIONAL ACTIVATOR OF CYTOCHROME C OXIDASE 1"/>
    <property type="match status" value="1"/>
</dbReference>
<dbReference type="Gene3D" id="3.30.70.980">
    <property type="match status" value="2"/>
</dbReference>
<dbReference type="InterPro" id="IPR017856">
    <property type="entry name" value="Integrase-like_N"/>
</dbReference>
<evidence type="ECO:0000259" key="7">
    <source>
        <dbReference type="Pfam" id="PF01709"/>
    </source>
</evidence>
<dbReference type="OrthoDB" id="9781053at2"/>
<dbReference type="NCBIfam" id="TIGR01033">
    <property type="entry name" value="YebC/PmpR family DNA-binding transcriptional regulator"/>
    <property type="match status" value="1"/>
</dbReference>
<organism evidence="9 12">
    <name type="scientific">Phytopseudomonas dryadis</name>
    <dbReference type="NCBI Taxonomy" id="2487520"/>
    <lineage>
        <taxon>Bacteria</taxon>
        <taxon>Pseudomonadati</taxon>
        <taxon>Pseudomonadota</taxon>
        <taxon>Gammaproteobacteria</taxon>
        <taxon>Pseudomonadales</taxon>
        <taxon>Pseudomonadaceae</taxon>
        <taxon>Phytopseudomonas</taxon>
    </lineage>
</organism>
<dbReference type="Gene3D" id="1.10.10.200">
    <property type="match status" value="1"/>
</dbReference>
<dbReference type="GO" id="GO:0003677">
    <property type="term" value="F:DNA binding"/>
    <property type="evidence" value="ECO:0007669"/>
    <property type="project" value="UniProtKB-UniRule"/>
</dbReference>
<keyword evidence="11" id="KW-1185">Reference proteome</keyword>
<dbReference type="InterPro" id="IPR002876">
    <property type="entry name" value="Transcrip_reg_TACO1-like"/>
</dbReference>
<evidence type="ECO:0000256" key="3">
    <source>
        <dbReference type="ARBA" id="ARBA00023015"/>
    </source>
</evidence>
<dbReference type="FunFam" id="1.10.10.200:FF:000001">
    <property type="entry name" value="Probable transcriptional regulatory protein YebC"/>
    <property type="match status" value="1"/>
</dbReference>
<feature type="domain" description="TACO1/YebC-like N-terminal" evidence="8">
    <location>
        <begin position="5"/>
        <end position="76"/>
    </location>
</feature>
<evidence type="ECO:0000313" key="9">
    <source>
        <dbReference type="EMBL" id="TBU89983.1"/>
    </source>
</evidence>
<dbReference type="HAMAP" id="MF_00693">
    <property type="entry name" value="Transcrip_reg_TACO1"/>
    <property type="match status" value="1"/>
</dbReference>
<evidence type="ECO:0000313" key="12">
    <source>
        <dbReference type="Proteomes" id="UP000293172"/>
    </source>
</evidence>
<dbReference type="EMBL" id="QJUM01000023">
    <property type="protein sequence ID" value="TBV02619.1"/>
    <property type="molecule type" value="Genomic_DNA"/>
</dbReference>
<keyword evidence="2 6" id="KW-0963">Cytoplasm</keyword>
<dbReference type="RefSeq" id="WP_131176576.1">
    <property type="nucleotide sequence ID" value="NZ_QJUL01000023.1"/>
</dbReference>
<dbReference type="Proteomes" id="UP000293172">
    <property type="component" value="Unassembled WGS sequence"/>
</dbReference>
<dbReference type="Pfam" id="PF20772">
    <property type="entry name" value="TACO1_YebC_N"/>
    <property type="match status" value="1"/>
</dbReference>
<evidence type="ECO:0000256" key="6">
    <source>
        <dbReference type="HAMAP-Rule" id="MF_00693"/>
    </source>
</evidence>
<evidence type="ECO:0000313" key="11">
    <source>
        <dbReference type="Proteomes" id="UP000291334"/>
    </source>
</evidence>
<dbReference type="InterPro" id="IPR049083">
    <property type="entry name" value="TACO1_YebC_N"/>
</dbReference>
<dbReference type="InterPro" id="IPR048300">
    <property type="entry name" value="TACO1_YebC-like_2nd/3rd_dom"/>
</dbReference>
<evidence type="ECO:0000313" key="10">
    <source>
        <dbReference type="EMBL" id="TBV02619.1"/>
    </source>
</evidence>
<proteinExistence type="inferred from homology"/>
<evidence type="ECO:0000256" key="1">
    <source>
        <dbReference type="ARBA" id="ARBA00008724"/>
    </source>
</evidence>
<accession>A0A4Q9QZD0</accession>
<dbReference type="PANTHER" id="PTHR12532:SF6">
    <property type="entry name" value="TRANSCRIPTIONAL REGULATORY PROTEIN YEBC-RELATED"/>
    <property type="match status" value="1"/>
</dbReference>